<proteinExistence type="predicted"/>
<name>A0ABP9ZUN1_9GAMM</name>
<dbReference type="Proteomes" id="UP001486808">
    <property type="component" value="Unassembled WGS sequence"/>
</dbReference>
<evidence type="ECO:0000313" key="1">
    <source>
        <dbReference type="EMBL" id="GAA6133173.1"/>
    </source>
</evidence>
<accession>A0ABP9ZUN1</accession>
<organism evidence="1 2">
    <name type="scientific">Halopseudomonas sabulinigri</name>
    <dbReference type="NCBI Taxonomy" id="472181"/>
    <lineage>
        <taxon>Bacteria</taxon>
        <taxon>Pseudomonadati</taxon>
        <taxon>Pseudomonadota</taxon>
        <taxon>Gammaproteobacteria</taxon>
        <taxon>Pseudomonadales</taxon>
        <taxon>Pseudomonadaceae</taxon>
        <taxon>Halopseudomonas</taxon>
    </lineage>
</organism>
<dbReference type="EMBL" id="BAABWD010000008">
    <property type="protein sequence ID" value="GAA6133173.1"/>
    <property type="molecule type" value="Genomic_DNA"/>
</dbReference>
<protein>
    <submittedName>
        <fullName evidence="1">Uncharacterized protein</fullName>
    </submittedName>
</protein>
<keyword evidence="2" id="KW-1185">Reference proteome</keyword>
<reference evidence="1 2" key="1">
    <citation type="submission" date="2024-04" db="EMBL/GenBank/DDBJ databases">
        <title>Draft genome sequence of Halopseudomonas sabulinigri NBRC 116187.</title>
        <authorList>
            <person name="Miyakawa T."/>
            <person name="Kusuya Y."/>
            <person name="Miura T."/>
        </authorList>
    </citation>
    <scope>NUCLEOTIDE SEQUENCE [LARGE SCALE GENOMIC DNA]</scope>
    <source>
        <strain evidence="1 2">4NH20-0042</strain>
    </source>
</reference>
<sequence length="88" mass="9226">MTADGAYGGRIQLVALQQLVNAGGGKCGPMVTGLAGTHQLVIRAGAQTQQLLFKLIGDDEANGIQAFCLLLIWIKPRKSYVDTIQAGA</sequence>
<comment type="caution">
    <text evidence="1">The sequence shown here is derived from an EMBL/GenBank/DDBJ whole genome shotgun (WGS) entry which is preliminary data.</text>
</comment>
<evidence type="ECO:0000313" key="2">
    <source>
        <dbReference type="Proteomes" id="UP001486808"/>
    </source>
</evidence>
<gene>
    <name evidence="1" type="ORF">NBRC116187_35330</name>
</gene>